<dbReference type="PROSITE" id="PS00041">
    <property type="entry name" value="HTH_ARAC_FAMILY_1"/>
    <property type="match status" value="1"/>
</dbReference>
<evidence type="ECO:0000259" key="4">
    <source>
        <dbReference type="PROSITE" id="PS01124"/>
    </source>
</evidence>
<dbReference type="PANTHER" id="PTHR43280">
    <property type="entry name" value="ARAC-FAMILY TRANSCRIPTIONAL REGULATOR"/>
    <property type="match status" value="1"/>
</dbReference>
<accession>H1YBF7</accession>
<keyword evidence="3" id="KW-0804">Transcription</keyword>
<evidence type="ECO:0000256" key="1">
    <source>
        <dbReference type="ARBA" id="ARBA00023015"/>
    </source>
</evidence>
<dbReference type="EMBL" id="CM001403">
    <property type="protein sequence ID" value="EHQ31211.1"/>
    <property type="molecule type" value="Genomic_DNA"/>
</dbReference>
<proteinExistence type="predicted"/>
<evidence type="ECO:0000313" key="6">
    <source>
        <dbReference type="Proteomes" id="UP000002774"/>
    </source>
</evidence>
<dbReference type="Gene3D" id="1.10.10.60">
    <property type="entry name" value="Homeodomain-like"/>
    <property type="match status" value="1"/>
</dbReference>
<dbReference type="SUPFAM" id="SSF46689">
    <property type="entry name" value="Homeodomain-like"/>
    <property type="match status" value="1"/>
</dbReference>
<dbReference type="Proteomes" id="UP000002774">
    <property type="component" value="Chromosome"/>
</dbReference>
<dbReference type="eggNOG" id="COG2207">
    <property type="taxonomic scope" value="Bacteria"/>
</dbReference>
<dbReference type="InterPro" id="IPR018062">
    <property type="entry name" value="HTH_AraC-typ_CS"/>
</dbReference>
<dbReference type="STRING" id="714943.Mucpa_7168"/>
<dbReference type="GO" id="GO:0003700">
    <property type="term" value="F:DNA-binding transcription factor activity"/>
    <property type="evidence" value="ECO:0007669"/>
    <property type="project" value="InterPro"/>
</dbReference>
<feature type="domain" description="HTH araC/xylS-type" evidence="4">
    <location>
        <begin position="64"/>
        <end position="167"/>
    </location>
</feature>
<dbReference type="PROSITE" id="PS01124">
    <property type="entry name" value="HTH_ARAC_FAMILY_2"/>
    <property type="match status" value="1"/>
</dbReference>
<dbReference type="InterPro" id="IPR018060">
    <property type="entry name" value="HTH_AraC"/>
</dbReference>
<protein>
    <submittedName>
        <fullName evidence="5">Transcriptional regulator, AraC family</fullName>
    </submittedName>
</protein>
<reference evidence="5" key="1">
    <citation type="submission" date="2011-09" db="EMBL/GenBank/DDBJ databases">
        <title>The permanent draft genome of Mucilaginibacter paludis DSM 18603.</title>
        <authorList>
            <consortium name="US DOE Joint Genome Institute (JGI-PGF)"/>
            <person name="Lucas S."/>
            <person name="Han J."/>
            <person name="Lapidus A."/>
            <person name="Bruce D."/>
            <person name="Goodwin L."/>
            <person name="Pitluck S."/>
            <person name="Peters L."/>
            <person name="Kyrpides N."/>
            <person name="Mavromatis K."/>
            <person name="Ivanova N."/>
            <person name="Mikhailova N."/>
            <person name="Held B."/>
            <person name="Detter J.C."/>
            <person name="Tapia R."/>
            <person name="Han C."/>
            <person name="Land M."/>
            <person name="Hauser L."/>
            <person name="Markowitz V."/>
            <person name="Cheng J.-F."/>
            <person name="Hugenholtz P."/>
            <person name="Woyke T."/>
            <person name="Wu D."/>
            <person name="Tindall B."/>
            <person name="Brambilla E."/>
            <person name="Klenk H.-P."/>
            <person name="Eisen J.A."/>
        </authorList>
    </citation>
    <scope>NUCLEOTIDE SEQUENCE [LARGE SCALE GENOMIC DNA]</scope>
    <source>
        <strain evidence="5">DSM 18603</strain>
    </source>
</reference>
<dbReference type="SMART" id="SM00342">
    <property type="entry name" value="HTH_ARAC"/>
    <property type="match status" value="1"/>
</dbReference>
<evidence type="ECO:0000256" key="3">
    <source>
        <dbReference type="ARBA" id="ARBA00023163"/>
    </source>
</evidence>
<sequence length="180" mass="20568">MVCLSCQIVVQYELERIGLTVIKVNAGGVEILEPVSTDQMQKFWVALIKAGLELMDDKKNILVEKIVSAISEMIQHPEGMKINFSDYLSGKLNLDYTYLANVFSETQRIAIEHYIIINKIKRVKQLICNNELNLTEISWKLNYSSVAHLSTQFKKVTGITPSYYKHITCKGSLQFEMCEL</sequence>
<dbReference type="HOGENOM" id="CLU_121830_0_0_10"/>
<dbReference type="InterPro" id="IPR009057">
    <property type="entry name" value="Homeodomain-like_sf"/>
</dbReference>
<dbReference type="Pfam" id="PF12833">
    <property type="entry name" value="HTH_18"/>
    <property type="match status" value="1"/>
</dbReference>
<gene>
    <name evidence="5" type="ORF">Mucpa_7168</name>
</gene>
<name>H1YBF7_9SPHI</name>
<organism evidence="5 6">
    <name type="scientific">Mucilaginibacter paludis DSM 18603</name>
    <dbReference type="NCBI Taxonomy" id="714943"/>
    <lineage>
        <taxon>Bacteria</taxon>
        <taxon>Pseudomonadati</taxon>
        <taxon>Bacteroidota</taxon>
        <taxon>Sphingobacteriia</taxon>
        <taxon>Sphingobacteriales</taxon>
        <taxon>Sphingobacteriaceae</taxon>
        <taxon>Mucilaginibacter</taxon>
    </lineage>
</organism>
<evidence type="ECO:0000313" key="5">
    <source>
        <dbReference type="EMBL" id="EHQ31211.1"/>
    </source>
</evidence>
<dbReference type="AlphaFoldDB" id="H1YBF7"/>
<dbReference type="PANTHER" id="PTHR43280:SF2">
    <property type="entry name" value="HTH-TYPE TRANSCRIPTIONAL REGULATOR EXSA"/>
    <property type="match status" value="1"/>
</dbReference>
<keyword evidence="2" id="KW-0238">DNA-binding</keyword>
<keyword evidence="6" id="KW-1185">Reference proteome</keyword>
<dbReference type="GO" id="GO:0043565">
    <property type="term" value="F:sequence-specific DNA binding"/>
    <property type="evidence" value="ECO:0007669"/>
    <property type="project" value="InterPro"/>
</dbReference>
<keyword evidence="1" id="KW-0805">Transcription regulation</keyword>
<evidence type="ECO:0000256" key="2">
    <source>
        <dbReference type="ARBA" id="ARBA00023125"/>
    </source>
</evidence>